<keyword evidence="3 6" id="KW-0808">Transferase</keyword>
<evidence type="ECO:0000256" key="6">
    <source>
        <dbReference type="PROSITE-ProRule" id="PRU01016"/>
    </source>
</evidence>
<dbReference type="AlphaFoldDB" id="A0A951PPI1"/>
<protein>
    <recommendedName>
        <fullName evidence="1">DNA (cytosine-5-)-methyltransferase</fullName>
        <ecNumber evidence="1">2.1.1.37</ecNumber>
    </recommendedName>
</protein>
<proteinExistence type="inferred from homology"/>
<dbReference type="GO" id="GO:0009307">
    <property type="term" value="P:DNA restriction-modification system"/>
    <property type="evidence" value="ECO:0007669"/>
    <property type="project" value="UniProtKB-KW"/>
</dbReference>
<keyword evidence="2 6" id="KW-0489">Methyltransferase</keyword>
<evidence type="ECO:0000256" key="3">
    <source>
        <dbReference type="ARBA" id="ARBA00022679"/>
    </source>
</evidence>
<reference evidence="8" key="1">
    <citation type="submission" date="2021-05" db="EMBL/GenBank/DDBJ databases">
        <authorList>
            <person name="Pietrasiak N."/>
            <person name="Ward R."/>
            <person name="Stajich J.E."/>
            <person name="Kurbessoian T."/>
        </authorList>
    </citation>
    <scope>NUCLEOTIDE SEQUENCE</scope>
    <source>
        <strain evidence="8">CPER-KK1</strain>
    </source>
</reference>
<evidence type="ECO:0000256" key="1">
    <source>
        <dbReference type="ARBA" id="ARBA00011975"/>
    </source>
</evidence>
<dbReference type="Gene3D" id="3.90.120.10">
    <property type="entry name" value="DNA Methylase, subunit A, domain 2"/>
    <property type="match status" value="1"/>
</dbReference>
<keyword evidence="4 6" id="KW-0949">S-adenosyl-L-methionine</keyword>
<accession>A0A951PPI1</accession>
<dbReference type="InterPro" id="IPR001525">
    <property type="entry name" value="C5_MeTfrase"/>
</dbReference>
<dbReference type="EC" id="2.1.1.37" evidence="1"/>
<dbReference type="PRINTS" id="PR00105">
    <property type="entry name" value="C5METTRFRASE"/>
</dbReference>
<dbReference type="EMBL" id="JAHHIF010000049">
    <property type="protein sequence ID" value="MBW4547855.1"/>
    <property type="molecule type" value="Genomic_DNA"/>
</dbReference>
<evidence type="ECO:0000313" key="8">
    <source>
        <dbReference type="EMBL" id="MBW4547855.1"/>
    </source>
</evidence>
<dbReference type="NCBIfam" id="TIGR00675">
    <property type="entry name" value="dcm"/>
    <property type="match status" value="1"/>
</dbReference>
<dbReference type="GO" id="GO:0044027">
    <property type="term" value="P:negative regulation of gene expression via chromosomal CpG island methylation"/>
    <property type="evidence" value="ECO:0007669"/>
    <property type="project" value="TreeGrafter"/>
</dbReference>
<gene>
    <name evidence="8" type="ORF">KME25_25920</name>
</gene>
<dbReference type="GO" id="GO:0003886">
    <property type="term" value="F:DNA (cytosine-5-)-methyltransferase activity"/>
    <property type="evidence" value="ECO:0007669"/>
    <property type="project" value="UniProtKB-EC"/>
</dbReference>
<dbReference type="PANTHER" id="PTHR10629:SF52">
    <property type="entry name" value="DNA (CYTOSINE-5)-METHYLTRANSFERASE 1"/>
    <property type="match status" value="1"/>
</dbReference>
<dbReference type="Proteomes" id="UP000753908">
    <property type="component" value="Unassembled WGS sequence"/>
</dbReference>
<dbReference type="InterPro" id="IPR029063">
    <property type="entry name" value="SAM-dependent_MTases_sf"/>
</dbReference>
<dbReference type="Gene3D" id="3.40.50.150">
    <property type="entry name" value="Vaccinia Virus protein VP39"/>
    <property type="match status" value="1"/>
</dbReference>
<evidence type="ECO:0000256" key="5">
    <source>
        <dbReference type="ARBA" id="ARBA00022747"/>
    </source>
</evidence>
<evidence type="ECO:0000256" key="4">
    <source>
        <dbReference type="ARBA" id="ARBA00022691"/>
    </source>
</evidence>
<dbReference type="PANTHER" id="PTHR10629">
    <property type="entry name" value="CYTOSINE-SPECIFIC METHYLTRANSFERASE"/>
    <property type="match status" value="1"/>
</dbReference>
<keyword evidence="5" id="KW-0680">Restriction system</keyword>
<name>A0A951PPI1_9CYAN</name>
<reference evidence="8" key="2">
    <citation type="journal article" date="2022" name="Microbiol. Resour. Announc.">
        <title>Metagenome Sequencing to Explore Phylogenomics of Terrestrial Cyanobacteria.</title>
        <authorList>
            <person name="Ward R.D."/>
            <person name="Stajich J.E."/>
            <person name="Johansen J.R."/>
            <person name="Huntemann M."/>
            <person name="Clum A."/>
            <person name="Foster B."/>
            <person name="Foster B."/>
            <person name="Roux S."/>
            <person name="Palaniappan K."/>
            <person name="Varghese N."/>
            <person name="Mukherjee S."/>
            <person name="Reddy T.B.K."/>
            <person name="Daum C."/>
            <person name="Copeland A."/>
            <person name="Chen I.A."/>
            <person name="Ivanova N.N."/>
            <person name="Kyrpides N.C."/>
            <person name="Shapiro N."/>
            <person name="Eloe-Fadrosh E.A."/>
            <person name="Pietrasiak N."/>
        </authorList>
    </citation>
    <scope>NUCLEOTIDE SEQUENCE</scope>
    <source>
        <strain evidence="8">CPER-KK1</strain>
    </source>
</reference>
<feature type="active site" evidence="6">
    <location>
        <position position="137"/>
    </location>
</feature>
<comment type="similarity">
    <text evidence="6 7">Belongs to the class I-like SAM-binding methyltransferase superfamily. C5-methyltransferase family.</text>
</comment>
<evidence type="ECO:0000256" key="7">
    <source>
        <dbReference type="RuleBase" id="RU000416"/>
    </source>
</evidence>
<evidence type="ECO:0000256" key="2">
    <source>
        <dbReference type="ARBA" id="ARBA00022603"/>
    </source>
</evidence>
<evidence type="ECO:0000313" key="9">
    <source>
        <dbReference type="Proteomes" id="UP000753908"/>
    </source>
</evidence>
<dbReference type="GO" id="GO:0003677">
    <property type="term" value="F:DNA binding"/>
    <property type="evidence" value="ECO:0007669"/>
    <property type="project" value="TreeGrafter"/>
</dbReference>
<dbReference type="InterPro" id="IPR050390">
    <property type="entry name" value="C5-Methyltransferase"/>
</dbReference>
<organism evidence="8 9">
    <name type="scientific">Symplocastrum torsivum CPER-KK1</name>
    <dbReference type="NCBI Taxonomy" id="450513"/>
    <lineage>
        <taxon>Bacteria</taxon>
        <taxon>Bacillati</taxon>
        <taxon>Cyanobacteriota</taxon>
        <taxon>Cyanophyceae</taxon>
        <taxon>Oscillatoriophycideae</taxon>
        <taxon>Oscillatoriales</taxon>
        <taxon>Microcoleaceae</taxon>
        <taxon>Symplocastrum</taxon>
    </lineage>
</organism>
<sequence>MEAKQLSLFSNVEEQNLASRQKTAKLGRYERIQRELETGECDPYKTFVEISSLPTPPSNYTFVDLFCGAGGVTQGLVQAGFQPVASVEVNPIASATHKRNFPQCHHFNGDIEQFNPIDWLNQIGSPEVHLVVGGPPCQGFSVAGKRNPDDPRNRLFREFVRVVSEIRPWYVVMENVPGILTMQKGAVKKAICEAFEAIGYPHVSIAILESAAYGVPQIRPRAIFIANRFGMKNPYPKAQLLPHQYKPIESAISDLPEWTPLPEINHEWTRHSPKYMERIAKVPPGGSLYKTYVDAFKRQYPGKPSMTVKENHGGTHIHPYLNRVISAREMARLQTFPDSFVFEGSMKKAMWQIGNAVPPRLAECIAWALIPYLTDIALNIQRGDTVNRPLQTQLIFD</sequence>
<dbReference type="SUPFAM" id="SSF53335">
    <property type="entry name" value="S-adenosyl-L-methionine-dependent methyltransferases"/>
    <property type="match status" value="1"/>
</dbReference>
<dbReference type="Pfam" id="PF00145">
    <property type="entry name" value="DNA_methylase"/>
    <property type="match status" value="1"/>
</dbReference>
<dbReference type="GO" id="GO:0032259">
    <property type="term" value="P:methylation"/>
    <property type="evidence" value="ECO:0007669"/>
    <property type="project" value="UniProtKB-KW"/>
</dbReference>
<dbReference type="PROSITE" id="PS51679">
    <property type="entry name" value="SAM_MT_C5"/>
    <property type="match status" value="1"/>
</dbReference>
<comment type="caution">
    <text evidence="8">The sequence shown here is derived from an EMBL/GenBank/DDBJ whole genome shotgun (WGS) entry which is preliminary data.</text>
</comment>